<dbReference type="Proteomes" id="UP001652700">
    <property type="component" value="Unplaced"/>
</dbReference>
<dbReference type="EnsemblMetazoa" id="XM_028275774.1">
    <property type="protein sequence ID" value="XP_028131575.1"/>
    <property type="gene ID" value="LOC114327226"/>
</dbReference>
<name>A0A6P7FDY8_DIAVI</name>
<evidence type="ECO:0000256" key="1">
    <source>
        <dbReference type="SAM" id="MobiDB-lite"/>
    </source>
</evidence>
<dbReference type="AlphaFoldDB" id="A0A6P7FDY8"/>
<sequence>MLFFGILFLLNIFVVGFSYPHQNDEVAEDAPPLIPEDASPLIPEEVKDEIVKRKLRELMINGTISADLPSFVGNVLGLDMEMGGKLTLGGNIKIGGKSKSNNGNQVQPYPPPNNNNGNRPPNGQVVIPPNTVCQQAWQSQGKLICPSSIGHVLIPMPPVTIWPNQQPIYSVQNVGGTMVCLYTTPPGYMYTGGTWVPCPC</sequence>
<reference evidence="3" key="2">
    <citation type="submission" date="2025-05" db="UniProtKB">
        <authorList>
            <consortium name="EnsemblMetazoa"/>
        </authorList>
    </citation>
    <scope>IDENTIFICATION</scope>
</reference>
<dbReference type="InParanoid" id="A0A6P7FDY8"/>
<protein>
    <submittedName>
        <fullName evidence="5">Uncharacterized protein LOC114327226</fullName>
    </submittedName>
</protein>
<feature type="region of interest" description="Disordered" evidence="1">
    <location>
        <begin position="96"/>
        <end position="125"/>
    </location>
</feature>
<keyword evidence="4" id="KW-1185">Reference proteome</keyword>
<reference evidence="5" key="1">
    <citation type="submission" date="2025-04" db="UniProtKB">
        <authorList>
            <consortium name="RefSeq"/>
        </authorList>
    </citation>
    <scope>IDENTIFICATION</scope>
    <source>
        <tissue evidence="5">Whole insect</tissue>
    </source>
</reference>
<feature type="compositionally biased region" description="Low complexity" evidence="1">
    <location>
        <begin position="114"/>
        <end position="125"/>
    </location>
</feature>
<organism evidence="5">
    <name type="scientific">Diabrotica virgifera virgifera</name>
    <name type="common">western corn rootworm</name>
    <dbReference type="NCBI Taxonomy" id="50390"/>
    <lineage>
        <taxon>Eukaryota</taxon>
        <taxon>Metazoa</taxon>
        <taxon>Ecdysozoa</taxon>
        <taxon>Arthropoda</taxon>
        <taxon>Hexapoda</taxon>
        <taxon>Insecta</taxon>
        <taxon>Pterygota</taxon>
        <taxon>Neoptera</taxon>
        <taxon>Endopterygota</taxon>
        <taxon>Coleoptera</taxon>
        <taxon>Polyphaga</taxon>
        <taxon>Cucujiformia</taxon>
        <taxon>Chrysomeloidea</taxon>
        <taxon>Chrysomelidae</taxon>
        <taxon>Galerucinae</taxon>
        <taxon>Diabroticina</taxon>
        <taxon>Diabroticites</taxon>
        <taxon>Diabrotica</taxon>
    </lineage>
</organism>
<feature type="chain" id="PRO_5028319473" evidence="2">
    <location>
        <begin position="19"/>
        <end position="200"/>
    </location>
</feature>
<gene>
    <name evidence="5" type="primary">LOC114327226</name>
</gene>
<evidence type="ECO:0000313" key="3">
    <source>
        <dbReference type="EnsemblMetazoa" id="XP_028131575.1"/>
    </source>
</evidence>
<accession>A0A6P7FDY8</accession>
<feature type="signal peptide" evidence="2">
    <location>
        <begin position="1"/>
        <end position="18"/>
    </location>
</feature>
<evidence type="ECO:0000256" key="2">
    <source>
        <dbReference type="SAM" id="SignalP"/>
    </source>
</evidence>
<evidence type="ECO:0000313" key="4">
    <source>
        <dbReference type="Proteomes" id="UP001652700"/>
    </source>
</evidence>
<feature type="compositionally biased region" description="Low complexity" evidence="1">
    <location>
        <begin position="96"/>
        <end position="107"/>
    </location>
</feature>
<dbReference type="KEGG" id="dvv:114327226"/>
<dbReference type="GeneID" id="114327226"/>
<evidence type="ECO:0000313" key="5">
    <source>
        <dbReference type="RefSeq" id="XP_028131575.1"/>
    </source>
</evidence>
<proteinExistence type="predicted"/>
<dbReference type="RefSeq" id="XP_028131575.1">
    <property type="nucleotide sequence ID" value="XM_028275774.1"/>
</dbReference>
<keyword evidence="2" id="KW-0732">Signal</keyword>